<dbReference type="EMBL" id="CP006569">
    <property type="protein sequence ID" value="AHF78134.1"/>
    <property type="molecule type" value="Genomic_DNA"/>
</dbReference>
<sequence length="553" mass="60289">MNIPETQLTWIYRGHGLRSFGNNGLPEERPLMMPGPGEVLAKVEAFSICASDVKMIDMGNDYPLFKDRDFAQHPAILGHELSLTVAAAGAGMAEAWPIGRRFGVQPDVYLNHQRYCIGVNVTGGMAEYLLLGKEVFQSDHGSCAFPVDEEISHAALAQTEPLACVEAAFVQHSRKHMKPGGRLLIYLDDKVQQRVNLDIPLVAAEITRVGSEARFAQYVNGAALHGNEILATLPEREFDDVLILGNPDVETLTQLTERMAVNGLLCWLPDTRPDPMAPVDIAKIHYHNVNILGSPQRRLSAAFTERTYRYDYQPGGTLVLSGGGGTMGRMHLLRALKSVRPPAKIIVTGKTSHRLKQMQKDIEPLLIAATSEVYFVAVQEHANFRQTMRDLVGPDGASDIIISAPGIDPITGVVDVLAKDGTLVLFSGTRYGQFGPLPLGQVAWTGATITASSGSCAADQRRVLDKIQRGEALPDFNVAAVGGLLATLEGLKAVKAGRFPGKVVIYPHLTALPLLPINRLGEWDDALGEWVSRHGWSKQAEKLLFSQYNKKIS</sequence>
<keyword evidence="4" id="KW-1185">Reference proteome</keyword>
<evidence type="ECO:0000259" key="2">
    <source>
        <dbReference type="Pfam" id="PF08240"/>
    </source>
</evidence>
<dbReference type="Proteomes" id="UP000019028">
    <property type="component" value="Chromosome"/>
</dbReference>
<evidence type="ECO:0000313" key="3">
    <source>
        <dbReference type="EMBL" id="AHF78134.1"/>
    </source>
</evidence>
<evidence type="ECO:0000313" key="4">
    <source>
        <dbReference type="Proteomes" id="UP000019028"/>
    </source>
</evidence>
<evidence type="ECO:0000256" key="1">
    <source>
        <dbReference type="ARBA" id="ARBA00023002"/>
    </source>
</evidence>
<dbReference type="SUPFAM" id="SSF50129">
    <property type="entry name" value="GroES-like"/>
    <property type="match status" value="1"/>
</dbReference>
<gene>
    <name evidence="3" type="ORF">Sant_3128</name>
</gene>
<dbReference type="SUPFAM" id="SSF51735">
    <property type="entry name" value="NAD(P)-binding Rossmann-fold domains"/>
    <property type="match status" value="1"/>
</dbReference>
<dbReference type="PATRIC" id="fig|1239307.3.peg.3454"/>
<reference evidence="3 4" key="1">
    <citation type="journal article" date="2014" name="Genome Biol. Evol.">
        <title>Genome degeneration and adaptation in a nascent stage of symbiosis.</title>
        <authorList>
            <person name="Oakeson K.F."/>
            <person name="Gil R."/>
            <person name="Clayton A.L."/>
            <person name="Dunn D.M."/>
            <person name="von Niederhausern A.C."/>
            <person name="Hamil C."/>
            <person name="Aoyagi A."/>
            <person name="Duval B."/>
            <person name="Baca A."/>
            <person name="Silva F.J."/>
            <person name="Vallier A."/>
            <person name="Jackson D.G."/>
            <person name="Latorre A."/>
            <person name="Weiss R.B."/>
            <person name="Heddi A."/>
            <person name="Moya A."/>
            <person name="Dale C."/>
        </authorList>
    </citation>
    <scope>NUCLEOTIDE SEQUENCE [LARGE SCALE GENOMIC DNA]</scope>
    <source>
        <strain evidence="3 4">HS1</strain>
    </source>
</reference>
<proteinExistence type="predicted"/>
<dbReference type="KEGG" id="sod:Sant_3128"/>
<protein>
    <submittedName>
        <fullName evidence="3">Alcohol dehydrogenase, possibly Zn-dependent</fullName>
    </submittedName>
</protein>
<dbReference type="Pfam" id="PF08240">
    <property type="entry name" value="ADH_N"/>
    <property type="match status" value="1"/>
</dbReference>
<dbReference type="InterPro" id="IPR050129">
    <property type="entry name" value="Zn_alcohol_dh"/>
</dbReference>
<dbReference type="InterPro" id="IPR011032">
    <property type="entry name" value="GroES-like_sf"/>
</dbReference>
<dbReference type="HOGENOM" id="CLU_472321_0_0_6"/>
<dbReference type="InterPro" id="IPR013154">
    <property type="entry name" value="ADH-like_N"/>
</dbReference>
<dbReference type="PANTHER" id="PTHR43401:SF2">
    <property type="entry name" value="L-THREONINE 3-DEHYDROGENASE"/>
    <property type="match status" value="1"/>
</dbReference>
<feature type="domain" description="Alcohol dehydrogenase-like N-terminal" evidence="2">
    <location>
        <begin position="35"/>
        <end position="131"/>
    </location>
</feature>
<dbReference type="InterPro" id="IPR036291">
    <property type="entry name" value="NAD(P)-bd_dom_sf"/>
</dbReference>
<dbReference type="AlphaFoldDB" id="W0HWH9"/>
<accession>W0HWH9</accession>
<organism evidence="3 4">
    <name type="scientific">Sodalis praecaptivus</name>
    <dbReference type="NCBI Taxonomy" id="1239307"/>
    <lineage>
        <taxon>Bacteria</taxon>
        <taxon>Pseudomonadati</taxon>
        <taxon>Pseudomonadota</taxon>
        <taxon>Gammaproteobacteria</taxon>
        <taxon>Enterobacterales</taxon>
        <taxon>Bruguierivoracaceae</taxon>
        <taxon>Sodalis</taxon>
    </lineage>
</organism>
<keyword evidence="1" id="KW-0560">Oxidoreductase</keyword>
<dbReference type="GO" id="GO:0016491">
    <property type="term" value="F:oxidoreductase activity"/>
    <property type="evidence" value="ECO:0007669"/>
    <property type="project" value="UniProtKB-KW"/>
</dbReference>
<dbReference type="Gene3D" id="3.90.180.10">
    <property type="entry name" value="Medium-chain alcohol dehydrogenases, catalytic domain"/>
    <property type="match status" value="2"/>
</dbReference>
<name>W0HWH9_9GAMM</name>
<dbReference type="Gene3D" id="3.40.50.720">
    <property type="entry name" value="NAD(P)-binding Rossmann-like Domain"/>
    <property type="match status" value="1"/>
</dbReference>
<dbReference type="PANTHER" id="PTHR43401">
    <property type="entry name" value="L-THREONINE 3-DEHYDROGENASE"/>
    <property type="match status" value="1"/>
</dbReference>